<organism evidence="2 3">
    <name type="scientific">Didymodactylos carnosus</name>
    <dbReference type="NCBI Taxonomy" id="1234261"/>
    <lineage>
        <taxon>Eukaryota</taxon>
        <taxon>Metazoa</taxon>
        <taxon>Spiralia</taxon>
        <taxon>Gnathifera</taxon>
        <taxon>Rotifera</taxon>
        <taxon>Eurotatoria</taxon>
        <taxon>Bdelloidea</taxon>
        <taxon>Philodinida</taxon>
        <taxon>Philodinidae</taxon>
        <taxon>Didymodactylos</taxon>
    </lineage>
</organism>
<evidence type="ECO:0008006" key="4">
    <source>
        <dbReference type="Google" id="ProtNLM"/>
    </source>
</evidence>
<dbReference type="GO" id="GO:0036088">
    <property type="term" value="P:D-serine catabolic process"/>
    <property type="evidence" value="ECO:0007669"/>
    <property type="project" value="TreeGrafter"/>
</dbReference>
<proteinExistence type="predicted"/>
<dbReference type="Proteomes" id="UP000677228">
    <property type="component" value="Unassembled WGS sequence"/>
</dbReference>
<evidence type="ECO:0000313" key="2">
    <source>
        <dbReference type="EMBL" id="CAF4201033.1"/>
    </source>
</evidence>
<dbReference type="InterPro" id="IPR029066">
    <property type="entry name" value="PLP-binding_barrel"/>
</dbReference>
<dbReference type="Proteomes" id="UP000682733">
    <property type="component" value="Unassembled WGS sequence"/>
</dbReference>
<sequence>MNARKIVEHARKYKKSVRIASKSIRSIPILERLLTGYPDVINGIMAFSATEACWLSNRNICNDILIGYPIWHVTDIEEVYHCIQSKNIDHVDNSPNYITLTVDCIQHVQHLDSIIDRLNAIAKHKTKIPVCIDFDLSYSVQIINLWFGVRRSPLRTINDVEKVLQHVIQSSNLKLDGLLGYEAQIAGLGDNHQCFLQKPMDTLIRTLKHYSSLDVLSRRKSIVEHTKKILKSNGFTLRFVNGGGTGSINFTCTDLSVNEITVGSGLFSPLLFDEYKDLKPFHPSLFFACQIVRQPTLCIYTCLGGGYSASGKTGQDKSPQPYLLQGAQLDPNEGAGEVQTPVWCKKKQLQLGDAIFFRHAKAGEICERFNDIYVIKQGKLLQDRYKTYRGERMCFL</sequence>
<dbReference type="AlphaFoldDB" id="A0A8S2S6G1"/>
<dbReference type="PANTHER" id="PTHR28004">
    <property type="entry name" value="ZGC:162816-RELATED"/>
    <property type="match status" value="1"/>
</dbReference>
<protein>
    <recommendedName>
        <fullName evidence="4">Alanine racemase N-terminal domain-containing protein</fullName>
    </recommendedName>
</protein>
<dbReference type="PANTHER" id="PTHR28004:SF2">
    <property type="entry name" value="D-SERINE DEHYDRATASE"/>
    <property type="match status" value="1"/>
</dbReference>
<dbReference type="Gene3D" id="3.20.20.10">
    <property type="entry name" value="Alanine racemase"/>
    <property type="match status" value="1"/>
</dbReference>
<gene>
    <name evidence="1" type="ORF">OVA965_LOCUS32691</name>
    <name evidence="2" type="ORF">TMI583_LOCUS33557</name>
</gene>
<dbReference type="GO" id="GO:0008721">
    <property type="term" value="F:D-serine ammonia-lyase activity"/>
    <property type="evidence" value="ECO:0007669"/>
    <property type="project" value="TreeGrafter"/>
</dbReference>
<dbReference type="SUPFAM" id="SSF51419">
    <property type="entry name" value="PLP-binding barrel"/>
    <property type="match status" value="1"/>
</dbReference>
<dbReference type="EMBL" id="CAJNOK010025709">
    <property type="protein sequence ID" value="CAF1393513.1"/>
    <property type="molecule type" value="Genomic_DNA"/>
</dbReference>
<comment type="caution">
    <text evidence="2">The sequence shown here is derived from an EMBL/GenBank/DDBJ whole genome shotgun (WGS) entry which is preliminary data.</text>
</comment>
<accession>A0A8S2S6G1</accession>
<dbReference type="EMBL" id="CAJOBA010047421">
    <property type="protein sequence ID" value="CAF4201033.1"/>
    <property type="molecule type" value="Genomic_DNA"/>
</dbReference>
<evidence type="ECO:0000313" key="1">
    <source>
        <dbReference type="EMBL" id="CAF1393513.1"/>
    </source>
</evidence>
<dbReference type="InterPro" id="IPR051466">
    <property type="entry name" value="D-amino_acid_metab_enzyme"/>
</dbReference>
<name>A0A8S2S6G1_9BILA</name>
<reference evidence="2" key="1">
    <citation type="submission" date="2021-02" db="EMBL/GenBank/DDBJ databases">
        <authorList>
            <person name="Nowell W R."/>
        </authorList>
    </citation>
    <scope>NUCLEOTIDE SEQUENCE</scope>
</reference>
<evidence type="ECO:0000313" key="3">
    <source>
        <dbReference type="Proteomes" id="UP000682733"/>
    </source>
</evidence>